<dbReference type="Proteomes" id="UP001634394">
    <property type="component" value="Unassembled WGS sequence"/>
</dbReference>
<evidence type="ECO:0000313" key="2">
    <source>
        <dbReference type="EMBL" id="KAL3832508.1"/>
    </source>
</evidence>
<proteinExistence type="predicted"/>
<protein>
    <submittedName>
        <fullName evidence="2">Uncharacterized protein</fullName>
    </submittedName>
</protein>
<feature type="transmembrane region" description="Helical" evidence="1">
    <location>
        <begin position="384"/>
        <end position="403"/>
    </location>
</feature>
<dbReference type="EMBL" id="JBJQND010000019">
    <property type="protein sequence ID" value="KAL3832508.1"/>
    <property type="molecule type" value="Genomic_DNA"/>
</dbReference>
<keyword evidence="1" id="KW-1133">Transmembrane helix</keyword>
<dbReference type="InterPro" id="IPR051295">
    <property type="entry name" value="LGI_related"/>
</dbReference>
<dbReference type="SUPFAM" id="SSF52058">
    <property type="entry name" value="L domain-like"/>
    <property type="match status" value="1"/>
</dbReference>
<keyword evidence="1" id="KW-0472">Membrane</keyword>
<evidence type="ECO:0000313" key="3">
    <source>
        <dbReference type="Proteomes" id="UP001634394"/>
    </source>
</evidence>
<dbReference type="AlphaFoldDB" id="A0ABD3T7B3"/>
<reference evidence="2 3" key="1">
    <citation type="submission" date="2024-11" db="EMBL/GenBank/DDBJ databases">
        <title>Chromosome-level genome assembly of the freshwater bivalve Anodonta woodiana.</title>
        <authorList>
            <person name="Chen X."/>
        </authorList>
    </citation>
    <scope>NUCLEOTIDE SEQUENCE [LARGE SCALE GENOMIC DNA]</scope>
    <source>
        <strain evidence="2">MN2024</strain>
        <tissue evidence="2">Gills</tissue>
    </source>
</reference>
<dbReference type="Pfam" id="PF13306">
    <property type="entry name" value="LRR_5"/>
    <property type="match status" value="1"/>
</dbReference>
<dbReference type="PANTHER" id="PTHR24367:SF318">
    <property type="entry name" value="LEUCINE-RICH GLIOMA-INACTIVATED PROTEIN 1-LIKE"/>
    <property type="match status" value="1"/>
</dbReference>
<organism evidence="2 3">
    <name type="scientific">Sinanodonta woodiana</name>
    <name type="common">Chinese pond mussel</name>
    <name type="synonym">Anodonta woodiana</name>
    <dbReference type="NCBI Taxonomy" id="1069815"/>
    <lineage>
        <taxon>Eukaryota</taxon>
        <taxon>Metazoa</taxon>
        <taxon>Spiralia</taxon>
        <taxon>Lophotrochozoa</taxon>
        <taxon>Mollusca</taxon>
        <taxon>Bivalvia</taxon>
        <taxon>Autobranchia</taxon>
        <taxon>Heteroconchia</taxon>
        <taxon>Palaeoheterodonta</taxon>
        <taxon>Unionida</taxon>
        <taxon>Unionoidea</taxon>
        <taxon>Unionidae</taxon>
        <taxon>Unioninae</taxon>
        <taxon>Sinanodonta</taxon>
    </lineage>
</organism>
<dbReference type="PANTHER" id="PTHR24367">
    <property type="entry name" value="LEUCINE-RICH REPEAT-CONTAINING PROTEIN"/>
    <property type="match status" value="1"/>
</dbReference>
<accession>A0ABD3T7B3</accession>
<evidence type="ECO:0000256" key="1">
    <source>
        <dbReference type="SAM" id="Phobius"/>
    </source>
</evidence>
<dbReference type="InterPro" id="IPR032675">
    <property type="entry name" value="LRR_dom_sf"/>
</dbReference>
<gene>
    <name evidence="2" type="ORF">ACJMK2_024145</name>
</gene>
<comment type="caution">
    <text evidence="2">The sequence shown here is derived from an EMBL/GenBank/DDBJ whole genome shotgun (WGS) entry which is preliminary data.</text>
</comment>
<keyword evidence="3" id="KW-1185">Reference proteome</keyword>
<dbReference type="Gene3D" id="3.80.10.10">
    <property type="entry name" value="Ribonuclease Inhibitor"/>
    <property type="match status" value="2"/>
</dbReference>
<keyword evidence="1" id="KW-0812">Transmembrane</keyword>
<name>A0ABD3T7B3_SINWO</name>
<sequence length="407" mass="46382">MCGILTVSFWFKTLLRTRSFWTPRISTGRFQFSSFHQNVIQETKMFPMIVLVVAMSAVVNGQFSTAVNGQFSTVANGQFPTVTCPFECSCNNTETICTSQSLFPTGMSASTLYFELRDSNIQEILHSSFENLRQLQRIRIVSSNITTLKACSFSNLQNLVKIEIVNSRIKTIEGNAFSHLTNITQIVFHDSRVDTIDSYAFHNIEGVNKFLFERNEIETISPHAFMNISRTANYEIMYNKIRYINSGVIKTMHAVANFNFTGNRITFMLCGNQDALLESNSTAQVFNNTFNCSCELAWIFSLDENDNKTMYFKEQNYCIHQRGDIIQLRTLQIGSLCQSDQPKKCPMLSPSMPYKDCMADFDEPLNPVDKVEYPTKDPKRNGQMAVIMTFFQVLILVFPSYLISVSS</sequence>
<dbReference type="InterPro" id="IPR026906">
    <property type="entry name" value="LRR_5"/>
</dbReference>